<evidence type="ECO:0000313" key="4">
    <source>
        <dbReference type="Proteomes" id="UP000004728"/>
    </source>
</evidence>
<dbReference type="HOGENOM" id="CLU_012817_13_3_5"/>
<dbReference type="InterPro" id="IPR003423">
    <property type="entry name" value="OMP_efflux"/>
</dbReference>
<evidence type="ECO:0000256" key="1">
    <source>
        <dbReference type="ARBA" id="ARBA00007613"/>
    </source>
</evidence>
<dbReference type="STRING" id="983920.Y88_1103"/>
<organism evidence="3 4">
    <name type="scientific">Novosphingobium nitrogenifigens DSM 19370</name>
    <dbReference type="NCBI Taxonomy" id="983920"/>
    <lineage>
        <taxon>Bacteria</taxon>
        <taxon>Pseudomonadati</taxon>
        <taxon>Pseudomonadota</taxon>
        <taxon>Alphaproteobacteria</taxon>
        <taxon>Sphingomonadales</taxon>
        <taxon>Sphingomonadaceae</taxon>
        <taxon>Novosphingobium</taxon>
    </lineage>
</organism>
<comment type="subcellular location">
    <subcellularLocation>
        <location evidence="2">Cell membrane</location>
        <topology evidence="2">Lipid-anchor</topology>
    </subcellularLocation>
</comment>
<evidence type="ECO:0000313" key="3">
    <source>
        <dbReference type="EMBL" id="EGD59041.1"/>
    </source>
</evidence>
<dbReference type="SUPFAM" id="SSF56954">
    <property type="entry name" value="Outer membrane efflux proteins (OEP)"/>
    <property type="match status" value="1"/>
</dbReference>
<keyword evidence="2 3" id="KW-0449">Lipoprotein</keyword>
<dbReference type="Proteomes" id="UP000004728">
    <property type="component" value="Unassembled WGS sequence"/>
</dbReference>
<keyword evidence="2" id="KW-0472">Membrane</keyword>
<reference evidence="3 4" key="1">
    <citation type="journal article" date="2012" name="J. Bacteriol.">
        <title>Draft Genome Sequence of Novosphingobium nitrogenifigens Y88T.</title>
        <authorList>
            <person name="Strabala T.J."/>
            <person name="Macdonald L."/>
            <person name="Liu V."/>
            <person name="Smit A.M."/>
        </authorList>
    </citation>
    <scope>NUCLEOTIDE SEQUENCE [LARGE SCALE GENOMIC DNA]</scope>
    <source>
        <strain evidence="3 4">DSM 19370</strain>
    </source>
</reference>
<dbReference type="NCBIfam" id="TIGR01845">
    <property type="entry name" value="outer_NodT"/>
    <property type="match status" value="1"/>
</dbReference>
<keyword evidence="2" id="KW-0564">Palmitate</keyword>
<gene>
    <name evidence="3" type="ORF">Y88_1103</name>
</gene>
<dbReference type="PANTHER" id="PTHR30203:SF32">
    <property type="entry name" value="CATION EFFLUX SYSTEM PROTEIN CUSC"/>
    <property type="match status" value="1"/>
</dbReference>
<dbReference type="InParanoid" id="F1Z8I4"/>
<proteinExistence type="inferred from homology"/>
<dbReference type="AlphaFoldDB" id="F1Z8I4"/>
<keyword evidence="4" id="KW-1185">Reference proteome</keyword>
<comment type="caution">
    <text evidence="3">The sequence shown here is derived from an EMBL/GenBank/DDBJ whole genome shotgun (WGS) entry which is preliminary data.</text>
</comment>
<name>F1Z8I4_9SPHN</name>
<dbReference type="PANTHER" id="PTHR30203">
    <property type="entry name" value="OUTER MEMBRANE CATION EFFLUX PROTEIN"/>
    <property type="match status" value="1"/>
</dbReference>
<sequence>MNRFRALTVGTLIALGGCNMAPAYVRPAPPVPATLPQGESYPVLPQADGAIDAIDAIGWNTFFTDARLRKVIADALANNRDLRASIANVAVARAQYRGTHAAELPTITAVPSASRYRGSVSSSGYVSGGGGNSPTTSEAYGIAGGIASFELDLWSRKRNLTRAAFETWLASAEGNKAATIALVAEVANAWLTIGADSDALAIARETLASREATLAVSRQREAQGIGTGLETVQADTLVQSARADVAAYVTDLAQARNALQLLVGTTVSSDNLPTGLGREDAVLASLPVGLDSAVLLRRPDVLAAEHQLRAANANIGAARAAFFPQINLTTLAGLASGSLSGLFDSGGTFRYGLAASATQTLFDGGALASSLKAARASREAAVATYEKAVQNAFADVANALARRGTIDEQLAAQRAYVASADKAATITRSRYDTGVDTYLAALDAARTAYTARQALVGVRLARATNMVTLYEVLGGGLKE</sequence>
<dbReference type="InterPro" id="IPR010131">
    <property type="entry name" value="MdtP/NodT-like"/>
</dbReference>
<dbReference type="eggNOG" id="COG1538">
    <property type="taxonomic scope" value="Bacteria"/>
</dbReference>
<dbReference type="EMBL" id="AEWJ01000037">
    <property type="protein sequence ID" value="EGD59041.1"/>
    <property type="molecule type" value="Genomic_DNA"/>
</dbReference>
<dbReference type="Pfam" id="PF02321">
    <property type="entry name" value="OEP"/>
    <property type="match status" value="2"/>
</dbReference>
<protein>
    <submittedName>
        <fullName evidence="3">RND efflux system, outer membrane lipoprotein, NodT</fullName>
    </submittedName>
</protein>
<dbReference type="PROSITE" id="PS51257">
    <property type="entry name" value="PROKAR_LIPOPROTEIN"/>
    <property type="match status" value="1"/>
</dbReference>
<dbReference type="RefSeq" id="WP_008065690.1">
    <property type="nucleotide sequence ID" value="NZ_AQWK01000001.1"/>
</dbReference>
<dbReference type="Gene3D" id="2.20.200.10">
    <property type="entry name" value="Outer membrane efflux proteins (OEP)"/>
    <property type="match status" value="1"/>
</dbReference>
<keyword evidence="2" id="KW-0812">Transmembrane</keyword>
<comment type="similarity">
    <text evidence="1 2">Belongs to the outer membrane factor (OMF) (TC 1.B.17) family.</text>
</comment>
<dbReference type="Gene3D" id="1.20.1600.10">
    <property type="entry name" value="Outer membrane efflux proteins (OEP)"/>
    <property type="match status" value="1"/>
</dbReference>
<dbReference type="OrthoDB" id="7181739at2"/>
<accession>F1Z8I4</accession>
<evidence type="ECO:0000256" key="2">
    <source>
        <dbReference type="RuleBase" id="RU362097"/>
    </source>
</evidence>
<dbReference type="GO" id="GO:0005886">
    <property type="term" value="C:plasma membrane"/>
    <property type="evidence" value="ECO:0007669"/>
    <property type="project" value="UniProtKB-SubCell"/>
</dbReference>
<dbReference type="GO" id="GO:0015562">
    <property type="term" value="F:efflux transmembrane transporter activity"/>
    <property type="evidence" value="ECO:0007669"/>
    <property type="project" value="InterPro"/>
</dbReference>
<keyword evidence="2" id="KW-1134">Transmembrane beta strand</keyword>